<feature type="chain" id="PRO_5029829517" evidence="1">
    <location>
        <begin position="22"/>
        <end position="3189"/>
    </location>
</feature>
<keyword evidence="3" id="KW-1185">Reference proteome</keyword>
<dbReference type="EMBL" id="JABANO010031053">
    <property type="protein sequence ID" value="KAF4710871.1"/>
    <property type="molecule type" value="Genomic_DNA"/>
</dbReference>
<proteinExistence type="predicted"/>
<keyword evidence="2" id="KW-0489">Methyltransferase</keyword>
<reference evidence="2 3" key="1">
    <citation type="submission" date="2020-04" db="EMBL/GenBank/DDBJ databases">
        <title>Perkinsus olseni comparative genomics.</title>
        <authorList>
            <person name="Bogema D.R."/>
        </authorList>
    </citation>
    <scope>NUCLEOTIDE SEQUENCE [LARGE SCALE GENOMIC DNA]</scope>
    <source>
        <strain evidence="2 3">ATCC PRA-207</strain>
    </source>
</reference>
<dbReference type="OMA" id="RWPPEYA"/>
<feature type="signal peptide" evidence="1">
    <location>
        <begin position="1"/>
        <end position="21"/>
    </location>
</feature>
<comment type="caution">
    <text evidence="2">The sequence shown here is derived from an EMBL/GenBank/DDBJ whole genome shotgun (WGS) entry which is preliminary data.</text>
</comment>
<name>A0A7J6QRV8_PEROL</name>
<dbReference type="GO" id="GO:0032259">
    <property type="term" value="P:methylation"/>
    <property type="evidence" value="ECO:0007669"/>
    <property type="project" value="UniProtKB-KW"/>
</dbReference>
<dbReference type="GO" id="GO:0008168">
    <property type="term" value="F:methyltransferase activity"/>
    <property type="evidence" value="ECO:0007669"/>
    <property type="project" value="UniProtKB-KW"/>
</dbReference>
<sequence>MKRKRSRAFLAVCALLRVGRGDDDDASTTVTNVTASIPSPEMQQQQQQRQLRRLATVTSSFSQLGIATEIRLNGETTAATSSTKLHSGVPITSVELYLGTGNTWNPTSARLNIVDGSVTTADAWAGACAAGSSHRSDNYVNSPWSEATGMPSAAAASSPSLVAQPTSVSSEGLLNFRMGGEFKVCYSDTGTFAALHGDGFYKRVTGSEGKATWTAEWTATYSAQGQATVTSQSACGSGTAAAQFICPDGEGCSGGSRLLTPVTSSVVGGKYGKMVITIPQGMQNLDANTFRPYTVAACYCPSYDNSGGNDECDQTAEYTQSIGVIHHYTADLCARDDAECSMPYIGVAAGHLFKMRISCPTDACAYADNNHFKLQLAAWADPSDTSETPSWSSTHICKTGTMSSLVNTLPNSTAAGSMSGGSRQDYKEFGSATEPLGFAAGETPYERLHFHAVKYFDICYCDSSCSSESDYFKVGMLRLLPFSLASAATDTADRPFLQYVNEPASVALYNPEDYQDALGFVDGGEFKGGDLALGGLGSPVGGCGRKVHRVSVAMVLDKSIMKILDDSTLPPLASSECATRPYDNALLDGLTVSNAASEYKGATNSHDRLMFNSGDLSRLVTVKKPGIVALCYCGMLVDNACSDDTYWVVAGRFTIRGPDSDQNWIYSTFIVFRFELTGWGLADGDTIRIVEPDAKCTDNNNSPVLAVTTNEWNCPDVTTAGCTALTISDDIALTIKAHDRVDCDAKNQCTGNAYVTAATVMADGTTRLTFASSPKLDTGDWIVLTGSGYACNAQCSQEQLSALTGTLPYGDSSANDQSLSDYYEVAHRITKISDTIFSIPLGWTDTPPTFTVTQGSWKRTNRAHTREELKGLAERSQMKVCWAPSGLSGKYLYEVGRLSVIEPAVMQGVGLHVTTGSAGGVRAPVMISFRTAGGTAGLPYSRATGRMALKVMVKVPQMFDMHYSDVPMSDIAEMPDEDELHEANQLACGKIFREMWSDDAEFGFPLPEGCYYRNIKPDGSTITSREITVVFAKRSGLRPGQNYQLLVVGSTSTGVNYKEDDCCGSKSCGSTSDPDDLRSCDYVHLFIHEDIDNHPYSALEMGRAQLSSPQGLPSAGTATPSFGMRGFNLVGGTNGYIDVGSMESIDFDIKGGDNLLTGPIKAGYHVRVILWPLTQWKIGASCNAVCLEVPPGEDNKLCGEIQSCIGEAVVPGFQNNKVKIQLPAGMPDLVGDEIRRFSVIGISIPSGGFFPGRLGAEVTDQNDEYPYYIESVGDFVWKSPDAGRTIARLVDNGADGNTKPYKGDRDNAIYAQLLLGATLRTPRGAAAAVYAKMTLTLPSGYACLAVEGVGMDLEHFGGSIPQGRGTIESTYWTYADNKCTFALPEDGVIYAGSSVFLKVTVDNPSTPLSGFDEANTWTIDLVAAGDGHASGVVKQALTEAFKGDESIEDAAAMPSGRWSGNKAVLGKMSLVHIEPFSWTGGATHLVRIFFATEQDVTIGGQVEVVLPSDFTIPTPCEVTDLDPRIYAIGPAVPTHRIVGIADGCHSFVADSSRSAAAVGVSARLVAGRRYAFGLKIRNPLGYNTTHQNSWSLYARDFGGRRMDGYFGSVPLNEGEPTEGRSWGLYQSSLSAEAFNITVTDLRPYALTFRYARVTVAPIKVPTTVTAAVRITAPQGFLWRNIDSSGFAIHPVNHSSGRVLLEYNITSPWPGGVPSVAYGNQLLFPSAVYGDTHTYGFEADVEVPERNPMAGFNEWRIEVGWNGTTSESRPFVGVFSSPPVRSLSDAHVGYTYNAVGKENVLTFRIRLESHLFGPGGIVVEMPLGFSSVPYCTPLGVNNGPTPFPTDVHCAYMPLISPFPAISIIGSRTNGIPPGLYEWRLVTSNPDEKAELVTDDSTECGWNLCFTFYALRDVLDFTTEADYRLSTKGFPITAKMVEARVPFLSDRERLDTGRDDRPGRMNNIIFAFRLSSDTIVPGGDGSPIIFTLRGPEGFLFAEDCLGTVKVAEAEVFGGSARWPPEYAIWPSTAAVVQCVGMDSQAAISILPGLERNELYVIRVGVVRNPEATPLVNEWTIAFNEETSEPFEGFELSTGKMATIVPVSTARTPVGVDKEPRINPLSIKFIPHQAVDPLNSRATGASFVVEAPTGFHFAHESGTCEAHVIELPYYDDRGEYNSGFQWSENDFLCLVPDLAALDTLVLRLGSALKMVSEREYLIVIEVYNPTSVTPAGEMPGQWKLQTYLAESISPTLALDENIVEGFVINPVLNTWGYVNEDDKGHNQVNGNSVVRNLHLTMQFPDRLFDGDTVVVRAPEGFPLEDPQRPGVCWDFAFVEQTTVTDTAGVLPNSMVNCSHGLLTIHIRGPFPFPRDFDLTISLTTSNPSTTPFATDNWWRVTHYAAGSPASIQSSHAVEGWPIIPQLRNATVTLVGHLMRATATSTVRVSFISVSRADAVLVEAVEPVGFDFSAAAVYRSAPTAAPRNSLSPVAQQERLVVTDQTGYLIRFRSDIASGEMFSCIITDLRLGDLGGPTTWHLLTSFLEITRDEKMGLESFRLPGLLAVEAEEILSEFAQRPLDHPIRSQWGVRTDSKAAAVFPIFVTQSVPAGGVIRVTSGEYTVEGSLDVTHVDGRPVNTTVVYYEGNRLIARFDSDDGLVATTEYRLLVSCLTPSTAAAGLGSWRLETWGPEGADPDVYADGLLALPLNTDDGLTSGFKLVYPLGLEVLAARSPPNAIIDVSVLLSPGNARPVELTIVAPPTFVFRDDCLVSGGTSRAVVTGCTALADTSTDAVAGRPTARLTFRDAISEPTYGLILKVMTPAQTPVTTVQWFVEGKLLSDERIGWGESSTQFEVVQMKSVSVTYARLLNIVSQTAFTFRSVLKVAAGGRLKVLYPPGFEFSCTTFQKISLPFYTIENLADICRVDDTTDPGKPYFVITLTETLFPGDYAFVIDVSMPEQQPAHTGFDLILLDAVDGNVIDAATSVLGPSFGDASDGDTQQDAASIVVQTVPRPDCLRWYPSTVRADSKLGVEVRFEFLQQVIPDSDGQMPIGSILIVLPPGFVHAVEHSTDVLNLQNFPVDTTRDKWPDFTEKDRLLVHASPTDSILKMEYWFRFPVYVPDQAPPNNIWFVALCGRSGGCSSTRESGVIVTLPIGGFDIGDVHPNTKSRIIAFANSRSVPPFVVFTLVVIIHIYY</sequence>
<protein>
    <submittedName>
        <fullName evidence="2">Protein arginine methyltransferase 10</fullName>
    </submittedName>
</protein>
<evidence type="ECO:0000313" key="2">
    <source>
        <dbReference type="EMBL" id="KAF4710871.1"/>
    </source>
</evidence>
<evidence type="ECO:0000313" key="3">
    <source>
        <dbReference type="Proteomes" id="UP000553632"/>
    </source>
</evidence>
<dbReference type="Proteomes" id="UP000553632">
    <property type="component" value="Unassembled WGS sequence"/>
</dbReference>
<accession>A0A7J6QRV8</accession>
<organism evidence="2 3">
    <name type="scientific">Perkinsus olseni</name>
    <name type="common">Perkinsus atlanticus</name>
    <dbReference type="NCBI Taxonomy" id="32597"/>
    <lineage>
        <taxon>Eukaryota</taxon>
        <taxon>Sar</taxon>
        <taxon>Alveolata</taxon>
        <taxon>Perkinsozoa</taxon>
        <taxon>Perkinsea</taxon>
        <taxon>Perkinsida</taxon>
        <taxon>Perkinsidae</taxon>
        <taxon>Perkinsus</taxon>
    </lineage>
</organism>
<keyword evidence="1" id="KW-0732">Signal</keyword>
<gene>
    <name evidence="2" type="primary">PRMT10_11</name>
    <name evidence="2" type="ORF">FOZ63_033280</name>
</gene>
<evidence type="ECO:0000256" key="1">
    <source>
        <dbReference type="SAM" id="SignalP"/>
    </source>
</evidence>
<keyword evidence="2" id="KW-0808">Transferase</keyword>